<dbReference type="AlphaFoldDB" id="A0A7R9UBJ3"/>
<evidence type="ECO:0000256" key="1">
    <source>
        <dbReference type="SAM" id="MobiDB-lite"/>
    </source>
</evidence>
<proteinExistence type="predicted"/>
<reference evidence="2" key="1">
    <citation type="submission" date="2021-01" db="EMBL/GenBank/DDBJ databases">
        <authorList>
            <person name="Corre E."/>
            <person name="Pelletier E."/>
            <person name="Niang G."/>
            <person name="Scheremetjew M."/>
            <person name="Finn R."/>
            <person name="Kale V."/>
            <person name="Holt S."/>
            <person name="Cochrane G."/>
            <person name="Meng A."/>
            <person name="Brown T."/>
            <person name="Cohen L."/>
        </authorList>
    </citation>
    <scope>NUCLEOTIDE SEQUENCE</scope>
    <source>
        <strain evidence="2">CCMP2078</strain>
    </source>
</reference>
<sequence length="408" mass="45139">MEKSDEDEPLELQIDELGRVVNGGVDLSPLKLSFRSFRDVMSRSDPRLGTVCQDVRTVHSAKALGTEDELSAGSTYWLGASDRPQTLLEELVLGIFDFHTKTLRRHASFNADRSGAEWWTLDISGDADVGFHWDKDYAMEDAGLNVTPHISTVTYLSDAGAATIVTGFRAPRHYGDMSAFDEPVTSPYLHVSPPSVGKHISFDGRLLHAAPCDFAQKTLGLEAEESERRLSLLVNVWINHRPTYAEPLHPQLRRRVANLSEKPSGIVNFAGKEDSVPVLRLSDAPENSTREQLTCVLPQDGTNYAVDLNFPGVRMVEERESAIVSSRDWSYAVMHRRSFTFDCTNDPAALWVRPALEDEFSEEDEEETDDGEGDGLGHEDGNKEPGEGMDCQEDGKLTVAAMRSGNGL</sequence>
<evidence type="ECO:0000313" key="2">
    <source>
        <dbReference type="EMBL" id="CAD8260804.1"/>
    </source>
</evidence>
<gene>
    <name evidence="2" type="ORF">PPYR1160_LOCUS10306</name>
</gene>
<feature type="compositionally biased region" description="Acidic residues" evidence="1">
    <location>
        <begin position="357"/>
        <end position="373"/>
    </location>
</feature>
<name>A0A7R9UBJ3_9STRA</name>
<organism evidence="2">
    <name type="scientific">Pinguiococcus pyrenoidosus</name>
    <dbReference type="NCBI Taxonomy" id="172671"/>
    <lineage>
        <taxon>Eukaryota</taxon>
        <taxon>Sar</taxon>
        <taxon>Stramenopiles</taxon>
        <taxon>Ochrophyta</taxon>
        <taxon>Pinguiophyceae</taxon>
        <taxon>Pinguiochrysidales</taxon>
        <taxon>Pinguiochrysidaceae</taxon>
        <taxon>Pinguiococcus</taxon>
    </lineage>
</organism>
<protein>
    <submittedName>
        <fullName evidence="2">Uncharacterized protein</fullName>
    </submittedName>
</protein>
<accession>A0A7R9UBJ3</accession>
<feature type="region of interest" description="Disordered" evidence="1">
    <location>
        <begin position="357"/>
        <end position="396"/>
    </location>
</feature>
<feature type="compositionally biased region" description="Basic and acidic residues" evidence="1">
    <location>
        <begin position="375"/>
        <end position="386"/>
    </location>
</feature>
<dbReference type="EMBL" id="HBEA01013540">
    <property type="protein sequence ID" value="CAD8260804.1"/>
    <property type="molecule type" value="Transcribed_RNA"/>
</dbReference>